<name>A0ACA9NRG9_9GLOM</name>
<reference evidence="1" key="1">
    <citation type="submission" date="2021-06" db="EMBL/GenBank/DDBJ databases">
        <authorList>
            <person name="Kallberg Y."/>
            <person name="Tangrot J."/>
            <person name="Rosling A."/>
        </authorList>
    </citation>
    <scope>NUCLEOTIDE SEQUENCE</scope>
    <source>
        <strain evidence="1">CL356</strain>
    </source>
</reference>
<evidence type="ECO:0000313" key="1">
    <source>
        <dbReference type="EMBL" id="CAG8671113.1"/>
    </source>
</evidence>
<keyword evidence="2" id="KW-1185">Reference proteome</keyword>
<protein>
    <submittedName>
        <fullName evidence="1">11134_t:CDS:1</fullName>
    </submittedName>
</protein>
<accession>A0ACA9NRG9</accession>
<proteinExistence type="predicted"/>
<dbReference type="Proteomes" id="UP000789525">
    <property type="component" value="Unassembled WGS sequence"/>
</dbReference>
<evidence type="ECO:0000313" key="2">
    <source>
        <dbReference type="Proteomes" id="UP000789525"/>
    </source>
</evidence>
<comment type="caution">
    <text evidence="1">The sequence shown here is derived from an EMBL/GenBank/DDBJ whole genome shotgun (WGS) entry which is preliminary data.</text>
</comment>
<sequence>NFFIQVRQHLTGKEEEKSHQSLQIPVNIQRSISDLAITLAKLETEHPNTYPENWLKEIQGSIK</sequence>
<feature type="non-terminal residue" evidence="1">
    <location>
        <position position="63"/>
    </location>
</feature>
<dbReference type="EMBL" id="CAJVPT010024584">
    <property type="protein sequence ID" value="CAG8671113.1"/>
    <property type="molecule type" value="Genomic_DNA"/>
</dbReference>
<gene>
    <name evidence="1" type="ORF">ACOLOM_LOCUS8955</name>
</gene>
<organism evidence="1 2">
    <name type="scientific">Acaulospora colombiana</name>
    <dbReference type="NCBI Taxonomy" id="27376"/>
    <lineage>
        <taxon>Eukaryota</taxon>
        <taxon>Fungi</taxon>
        <taxon>Fungi incertae sedis</taxon>
        <taxon>Mucoromycota</taxon>
        <taxon>Glomeromycotina</taxon>
        <taxon>Glomeromycetes</taxon>
        <taxon>Diversisporales</taxon>
        <taxon>Acaulosporaceae</taxon>
        <taxon>Acaulospora</taxon>
    </lineage>
</organism>
<feature type="non-terminal residue" evidence="1">
    <location>
        <position position="1"/>
    </location>
</feature>